<accession>X1LF96</accession>
<dbReference type="NCBIfam" id="TIGR01909">
    <property type="entry name" value="C_GCAxxG_C_C"/>
    <property type="match status" value="1"/>
</dbReference>
<dbReference type="EMBL" id="BARV01001880">
    <property type="protein sequence ID" value="GAI01065.1"/>
    <property type="molecule type" value="Genomic_DNA"/>
</dbReference>
<reference evidence="1" key="1">
    <citation type="journal article" date="2014" name="Front. Microbiol.">
        <title>High frequency of phylogenetically diverse reductive dehalogenase-homologous genes in deep subseafloor sedimentary metagenomes.</title>
        <authorList>
            <person name="Kawai M."/>
            <person name="Futagami T."/>
            <person name="Toyoda A."/>
            <person name="Takaki Y."/>
            <person name="Nishi S."/>
            <person name="Hori S."/>
            <person name="Arai W."/>
            <person name="Tsubouchi T."/>
            <person name="Morono Y."/>
            <person name="Uchiyama I."/>
            <person name="Ito T."/>
            <person name="Fujiyama A."/>
            <person name="Inagaki F."/>
            <person name="Takami H."/>
        </authorList>
    </citation>
    <scope>NUCLEOTIDE SEQUENCE</scope>
    <source>
        <strain evidence="1">Expedition CK06-06</strain>
    </source>
</reference>
<organism evidence="1">
    <name type="scientific">marine sediment metagenome</name>
    <dbReference type="NCBI Taxonomy" id="412755"/>
    <lineage>
        <taxon>unclassified sequences</taxon>
        <taxon>metagenomes</taxon>
        <taxon>ecological metagenomes</taxon>
    </lineage>
</organism>
<dbReference type="Pfam" id="PF09719">
    <property type="entry name" value="C_GCAxxG_C_C"/>
    <property type="match status" value="1"/>
</dbReference>
<sequence>MSEKNSDNKDSKQEVIAKAYQLGFEYEKEKHYCSQCVLAALQEVFQIRDDKVFQAACGLAGGAGDSTNGSCGALSGAIMAISYLYGRSRKEFEENISNEKATELAKKVYDRFVEEYGGCLCKEIQTKIFGRSFNFWNEEEVKAFEEAGGHIDKCPSVVAKAAAWTAEILWHEIHTKK</sequence>
<name>X1LF96_9ZZZZ</name>
<evidence type="ECO:0000313" key="1">
    <source>
        <dbReference type="EMBL" id="GAI01065.1"/>
    </source>
</evidence>
<dbReference type="InterPro" id="IPR010181">
    <property type="entry name" value="CGCAxxGCC_motif"/>
</dbReference>
<gene>
    <name evidence="1" type="ORF">S06H3_05148</name>
</gene>
<evidence type="ECO:0008006" key="2">
    <source>
        <dbReference type="Google" id="ProtNLM"/>
    </source>
</evidence>
<dbReference type="AlphaFoldDB" id="X1LF96"/>
<protein>
    <recommendedName>
        <fullName evidence="2">C_GCAxxG_C_C family protein</fullName>
    </recommendedName>
</protein>
<comment type="caution">
    <text evidence="1">The sequence shown here is derived from an EMBL/GenBank/DDBJ whole genome shotgun (WGS) entry which is preliminary data.</text>
</comment>
<proteinExistence type="predicted"/>